<evidence type="ECO:0000256" key="1">
    <source>
        <dbReference type="ARBA" id="ARBA00001933"/>
    </source>
</evidence>
<feature type="domain" description="YrdC-like" evidence="12">
    <location>
        <begin position="8"/>
        <end position="195"/>
    </location>
</feature>
<dbReference type="Gene3D" id="3.40.640.10">
    <property type="entry name" value="Type I PLP-dependent aspartate aminotransferase-like (Major domain)"/>
    <property type="match status" value="1"/>
</dbReference>
<evidence type="ECO:0000259" key="12">
    <source>
        <dbReference type="PROSITE" id="PS51163"/>
    </source>
</evidence>
<dbReference type="SUPFAM" id="SSF55821">
    <property type="entry name" value="YrdC/RibB"/>
    <property type="match status" value="1"/>
</dbReference>
<comment type="pathway">
    <text evidence="11">Amino-acid biosynthesis; glycine biosynthesis; glycine from L-serine: step 1/1.</text>
</comment>
<sequence length="759" mass="82383">METIIYQPNEIEKAADLLKQGQLVAFPTETVYGLGADATNEEAVKRVYAAKGRPSDNPLIVHVANLDTVRKYAQPLSDNVIKLITAFWPGSLTLILKLQPGVLSKTVTGGLETAAFRMPDNKVTLELIAKAGVPIVGPSANTSGKPSPTMAEHVMHDLTGEIAAVIDDGQTKIGVESTVLDMSTEVPTILRPGAVTLSQIEAVIGPVSDETHEIAEGETPKAPGMKYRHYAPRAQVVIVNPGQKWSDILDWVAKQDIAIGLMAKEGQIDTDQLPKNSGYSSLGKNVESASQALFDGLRYFDDNPNVQMILVEGFDKTGLGVAYMNRLEKAAGKQNIVDLMEAEKVKYKQQDKALWEAIAHEEKRQEDNIELIASENIVSDAVRAAQGSVLTNKYAEGYPGKRYYGGCEYIDVVEQLAIDRAKALFHAEYANVQPHSGSQANMAVYQAFLEPEDKILGMKLNDGGHLTHGSPVNFSGELYDFVSYGVDPETERLNYDTIREIALREKPRMIIAGASAYSRMIDFTKFRAIADEVGAYLMVDMAHIAGLVATGLHPNPVDVADVVTTTTHKTLRGPRGGMILAKEKYAKKLNSAVFPGTQGGPLEHVIAGKAASFFEAAQPAFTSYMYQVVQNAQAMAGVFAQSDLVRVISGGTDNHLMNLDVSPSGLNGKEVQNLLDRVHITVNKNTIPNEPLSPFKTSGIRIGTPAITTRGFDSEDVKVIAILVLYAIQFHDDDDKLAEIGSQVLALSNNHPISQIKYV</sequence>
<reference evidence="13 14" key="1">
    <citation type="journal article" date="2015" name="Genome Announc.">
        <title>Expanding the biotechnology potential of lactobacilli through comparative genomics of 213 strains and associated genera.</title>
        <authorList>
            <person name="Sun Z."/>
            <person name="Harris H.M."/>
            <person name="McCann A."/>
            <person name="Guo C."/>
            <person name="Argimon S."/>
            <person name="Zhang W."/>
            <person name="Yang X."/>
            <person name="Jeffery I.B."/>
            <person name="Cooney J.C."/>
            <person name="Kagawa T.F."/>
            <person name="Liu W."/>
            <person name="Song Y."/>
            <person name="Salvetti E."/>
            <person name="Wrobel A."/>
            <person name="Rasinkangas P."/>
            <person name="Parkhill J."/>
            <person name="Rea M.C."/>
            <person name="O'Sullivan O."/>
            <person name="Ritari J."/>
            <person name="Douillard F.P."/>
            <person name="Paul Ross R."/>
            <person name="Yang R."/>
            <person name="Briner A.E."/>
            <person name="Felis G.E."/>
            <person name="de Vos W.M."/>
            <person name="Barrangou R."/>
            <person name="Klaenhammer T.R."/>
            <person name="Caufield P.W."/>
            <person name="Cui Y."/>
            <person name="Zhang H."/>
            <person name="O'Toole P.W."/>
        </authorList>
    </citation>
    <scope>NUCLEOTIDE SEQUENCE [LARGE SCALE GENOMIC DNA]</scope>
    <source>
        <strain evidence="13 14">DSM 15638</strain>
    </source>
</reference>
<accession>A0A0R1HIT0</accession>
<dbReference type="GO" id="GO:0035999">
    <property type="term" value="P:tetrahydrofolate interconversion"/>
    <property type="evidence" value="ECO:0007669"/>
    <property type="project" value="UniProtKB-UniRule"/>
</dbReference>
<evidence type="ECO:0000313" key="14">
    <source>
        <dbReference type="Proteomes" id="UP000051450"/>
    </source>
</evidence>
<dbReference type="InterPro" id="IPR015424">
    <property type="entry name" value="PyrdxlP-dep_Trfase"/>
</dbReference>
<dbReference type="Pfam" id="PF03481">
    <property type="entry name" value="Sua5_C"/>
    <property type="match status" value="1"/>
</dbReference>
<dbReference type="SUPFAM" id="SSF53383">
    <property type="entry name" value="PLP-dependent transferases"/>
    <property type="match status" value="1"/>
</dbReference>
<comment type="cofactor">
    <cofactor evidence="1 11">
        <name>pyridoxal 5'-phosphate</name>
        <dbReference type="ChEBI" id="CHEBI:597326"/>
    </cofactor>
</comment>
<dbReference type="NCBIfam" id="NF000586">
    <property type="entry name" value="PRK00011.1"/>
    <property type="match status" value="1"/>
</dbReference>
<dbReference type="FunFam" id="3.90.870.10:FF:000009">
    <property type="entry name" value="Threonylcarbamoyl-AMP synthase, putative"/>
    <property type="match status" value="1"/>
</dbReference>
<keyword evidence="8 11" id="KW-0808">Transferase</keyword>
<dbReference type="GO" id="GO:0032259">
    <property type="term" value="P:methylation"/>
    <property type="evidence" value="ECO:0007669"/>
    <property type="project" value="UniProtKB-KW"/>
</dbReference>
<dbReference type="PATRIC" id="fig|1423719.4.peg.737"/>
<dbReference type="STRING" id="1423719.FC66_GL000726"/>
<dbReference type="Gene3D" id="3.90.1150.10">
    <property type="entry name" value="Aspartate Aminotransferase, domain 1"/>
    <property type="match status" value="1"/>
</dbReference>
<dbReference type="GO" id="GO:0008168">
    <property type="term" value="F:methyltransferase activity"/>
    <property type="evidence" value="ECO:0007669"/>
    <property type="project" value="UniProtKB-KW"/>
</dbReference>
<evidence type="ECO:0000256" key="3">
    <source>
        <dbReference type="ARBA" id="ARBA00006376"/>
    </source>
</evidence>
<dbReference type="EMBL" id="AZDI01000002">
    <property type="protein sequence ID" value="KRK46224.1"/>
    <property type="molecule type" value="Genomic_DNA"/>
</dbReference>
<keyword evidence="7 11" id="KW-0028">Amino-acid biosynthesis</keyword>
<keyword evidence="14" id="KW-1185">Reference proteome</keyword>
<evidence type="ECO:0000256" key="5">
    <source>
        <dbReference type="ARBA" id="ARBA00022490"/>
    </source>
</evidence>
<feature type="binding site" evidence="11">
    <location>
        <begin position="693"/>
        <end position="695"/>
    </location>
    <ligand>
        <name>(6S)-5,6,7,8-tetrahydrofolate</name>
        <dbReference type="ChEBI" id="CHEBI:57453"/>
    </ligand>
</feature>
<organism evidence="13 14">
    <name type="scientific">Dellaglioa algida DSM 15638</name>
    <dbReference type="NCBI Taxonomy" id="1423719"/>
    <lineage>
        <taxon>Bacteria</taxon>
        <taxon>Bacillati</taxon>
        <taxon>Bacillota</taxon>
        <taxon>Bacilli</taxon>
        <taxon>Lactobacillales</taxon>
        <taxon>Lactobacillaceae</taxon>
        <taxon>Dellaglioa</taxon>
    </lineage>
</organism>
<proteinExistence type="inferred from homology"/>
<keyword evidence="6 11" id="KW-0554">One-carbon metabolism</keyword>
<dbReference type="UniPathway" id="UPA00288">
    <property type="reaction ID" value="UER01023"/>
</dbReference>
<evidence type="ECO:0000256" key="9">
    <source>
        <dbReference type="ARBA" id="ARBA00022898"/>
    </source>
</evidence>
<evidence type="ECO:0000313" key="13">
    <source>
        <dbReference type="EMBL" id="KRK46224.1"/>
    </source>
</evidence>
<keyword evidence="13" id="KW-0489">Methyltransferase</keyword>
<dbReference type="GO" id="GO:0004372">
    <property type="term" value="F:glycine hydroxymethyltransferase activity"/>
    <property type="evidence" value="ECO:0007669"/>
    <property type="project" value="UniProtKB-UniRule"/>
</dbReference>
<dbReference type="InterPro" id="IPR019798">
    <property type="entry name" value="Ser_HO-MeTrfase_PLP_BS"/>
</dbReference>
<name>A0A0R1HIT0_9LACO</name>
<dbReference type="PANTHER" id="PTHR11680:SF35">
    <property type="entry name" value="SERINE HYDROXYMETHYLTRANSFERASE 1"/>
    <property type="match status" value="1"/>
</dbReference>
<dbReference type="Gene3D" id="3.40.50.11030">
    <property type="entry name" value="Threonylcarbamoyl-AMP synthase, C-terminal domain"/>
    <property type="match status" value="1"/>
</dbReference>
<dbReference type="InterPro" id="IPR006070">
    <property type="entry name" value="Sua5-like_dom"/>
</dbReference>
<dbReference type="GO" id="GO:0003725">
    <property type="term" value="F:double-stranded RNA binding"/>
    <property type="evidence" value="ECO:0007669"/>
    <property type="project" value="InterPro"/>
</dbReference>
<dbReference type="PROSITE" id="PS00096">
    <property type="entry name" value="SHMT"/>
    <property type="match status" value="1"/>
</dbReference>
<dbReference type="GO" id="GO:0030170">
    <property type="term" value="F:pyridoxal phosphate binding"/>
    <property type="evidence" value="ECO:0007669"/>
    <property type="project" value="UniProtKB-UniRule"/>
</dbReference>
<comment type="subunit">
    <text evidence="4 11">Homodimer.</text>
</comment>
<evidence type="ECO:0000256" key="4">
    <source>
        <dbReference type="ARBA" id="ARBA00011738"/>
    </source>
</evidence>
<feature type="site" description="Plays an important role in substrate specificity" evidence="11">
    <location>
        <position position="568"/>
    </location>
</feature>
<dbReference type="InterPro" id="IPR001085">
    <property type="entry name" value="Ser_HO-MeTrfase"/>
</dbReference>
<dbReference type="EC" id="2.1.2.1" evidence="11"/>
<comment type="subcellular location">
    <subcellularLocation>
        <location evidence="2 11">Cytoplasm</location>
    </subcellularLocation>
</comment>
<feature type="binding site" evidence="11">
    <location>
        <position position="460"/>
    </location>
    <ligand>
        <name>(6S)-5,6,7,8-tetrahydrofolate</name>
        <dbReference type="ChEBI" id="CHEBI:57453"/>
    </ligand>
</feature>
<comment type="function">
    <text evidence="10">Catalyzes the reversible interconversion of serine and glycine with tetrahydrofolate (THF) serving as the one-carbon carrier. This reaction serves as the major source of one-carbon groups required for the biosynthesis of purines, thymidylate, methionine, and other important biomolecules. Also exhibits THF-independent aldolase activity toward beta-hydroxyamino acids, producing glycine and aldehydes, via a retro-aldol mechanism. Thus, is able to catalyze the cleavage of L-allo-threonine.</text>
</comment>
<dbReference type="InterPro" id="IPR015422">
    <property type="entry name" value="PyrdxlP-dep_Trfase_small"/>
</dbReference>
<dbReference type="InterPro" id="IPR038385">
    <property type="entry name" value="Sua5/YwlC_C"/>
</dbReference>
<comment type="caution">
    <text evidence="13">The sequence shown here is derived from an EMBL/GenBank/DDBJ whole genome shotgun (WGS) entry which is preliminary data.</text>
</comment>
<dbReference type="HAMAP" id="MF_00051">
    <property type="entry name" value="SHMT"/>
    <property type="match status" value="1"/>
</dbReference>
<feature type="binding site" evidence="11">
    <location>
        <position position="583"/>
    </location>
    <ligand>
        <name>(6S)-5,6,7,8-tetrahydrofolate</name>
        <dbReference type="ChEBI" id="CHEBI:57453"/>
    </ligand>
</feature>
<keyword evidence="5 11" id="KW-0963">Cytoplasm</keyword>
<keyword evidence="9 11" id="KW-0663">Pyridoxal phosphate</keyword>
<dbReference type="OrthoDB" id="9803846at2"/>
<comment type="catalytic activity">
    <reaction evidence="11">
        <text>(6R)-5,10-methylene-5,6,7,8-tetrahydrofolate + glycine + H2O = (6S)-5,6,7,8-tetrahydrofolate + L-serine</text>
        <dbReference type="Rhea" id="RHEA:15481"/>
        <dbReference type="ChEBI" id="CHEBI:15377"/>
        <dbReference type="ChEBI" id="CHEBI:15636"/>
        <dbReference type="ChEBI" id="CHEBI:33384"/>
        <dbReference type="ChEBI" id="CHEBI:57305"/>
        <dbReference type="ChEBI" id="CHEBI:57453"/>
        <dbReference type="EC" id="2.1.2.1"/>
    </reaction>
</comment>
<gene>
    <name evidence="11" type="primary">glyA</name>
    <name evidence="13" type="ORF">FC66_GL000726</name>
</gene>
<dbReference type="GO" id="GO:0019264">
    <property type="term" value="P:glycine biosynthetic process from serine"/>
    <property type="evidence" value="ECO:0007669"/>
    <property type="project" value="UniProtKB-UniRule"/>
</dbReference>
<dbReference type="InterPro" id="IPR015421">
    <property type="entry name" value="PyrdxlP-dep_Trfase_major"/>
</dbReference>
<dbReference type="Pfam" id="PF01300">
    <property type="entry name" value="Sua5_yciO_yrdC"/>
    <property type="match status" value="1"/>
</dbReference>
<dbReference type="InterPro" id="IPR017945">
    <property type="entry name" value="DHBP_synth_RibB-like_a/b_dom"/>
</dbReference>
<feature type="modified residue" description="N6-(pyridoxal phosphate)lysine" evidence="11">
    <location>
        <position position="569"/>
    </location>
</feature>
<dbReference type="Proteomes" id="UP000051450">
    <property type="component" value="Unassembled WGS sequence"/>
</dbReference>
<dbReference type="InterPro" id="IPR005145">
    <property type="entry name" value="Sua5_C"/>
</dbReference>
<comment type="similarity">
    <text evidence="3 11">Belongs to the SHMT family.</text>
</comment>
<evidence type="ECO:0000256" key="6">
    <source>
        <dbReference type="ARBA" id="ARBA00022563"/>
    </source>
</evidence>
<dbReference type="FunFam" id="3.40.640.10:FF:000001">
    <property type="entry name" value="Serine hydroxymethyltransferase"/>
    <property type="match status" value="1"/>
</dbReference>
<dbReference type="CDD" id="cd00378">
    <property type="entry name" value="SHMT"/>
    <property type="match status" value="1"/>
</dbReference>
<dbReference type="Pfam" id="PF00464">
    <property type="entry name" value="SHMT"/>
    <property type="match status" value="1"/>
</dbReference>
<dbReference type="NCBIfam" id="TIGR00057">
    <property type="entry name" value="L-threonylcarbamoyladenylate synthase"/>
    <property type="match status" value="1"/>
</dbReference>
<dbReference type="GO" id="GO:0005829">
    <property type="term" value="C:cytosol"/>
    <property type="evidence" value="ECO:0007669"/>
    <property type="project" value="TreeGrafter"/>
</dbReference>
<evidence type="ECO:0000256" key="2">
    <source>
        <dbReference type="ARBA" id="ARBA00004496"/>
    </source>
</evidence>
<protein>
    <recommendedName>
        <fullName evidence="11">Serine hydroxymethyltransferase</fullName>
        <shortName evidence="11">SHMT</shortName>
        <shortName evidence="11">Serine methylase</shortName>
        <ecNumber evidence="11">2.1.2.1</ecNumber>
    </recommendedName>
</protein>
<evidence type="ECO:0000256" key="8">
    <source>
        <dbReference type="ARBA" id="ARBA00022679"/>
    </source>
</evidence>
<evidence type="ECO:0000256" key="7">
    <source>
        <dbReference type="ARBA" id="ARBA00022605"/>
    </source>
</evidence>
<evidence type="ECO:0000256" key="11">
    <source>
        <dbReference type="HAMAP-Rule" id="MF_00051"/>
    </source>
</evidence>
<dbReference type="AlphaFoldDB" id="A0A0R1HIT0"/>
<dbReference type="InterPro" id="IPR039429">
    <property type="entry name" value="SHMT-like_dom"/>
</dbReference>
<comment type="pathway">
    <text evidence="11">One-carbon metabolism; tetrahydrofolate interconversion.</text>
</comment>
<feature type="binding site" evidence="11">
    <location>
        <begin position="464"/>
        <end position="466"/>
    </location>
    <ligand>
        <name>(6S)-5,6,7,8-tetrahydrofolate</name>
        <dbReference type="ChEBI" id="CHEBI:57453"/>
    </ligand>
</feature>
<dbReference type="PROSITE" id="PS51163">
    <property type="entry name" value="YRDC"/>
    <property type="match status" value="1"/>
</dbReference>
<dbReference type="UniPathway" id="UPA00193"/>
<evidence type="ECO:0000256" key="10">
    <source>
        <dbReference type="ARBA" id="ARBA00054606"/>
    </source>
</evidence>
<dbReference type="PANTHER" id="PTHR11680">
    <property type="entry name" value="SERINE HYDROXYMETHYLTRANSFERASE"/>
    <property type="match status" value="1"/>
</dbReference>
<dbReference type="Gene3D" id="3.90.870.10">
    <property type="entry name" value="DHBP synthase"/>
    <property type="match status" value="1"/>
</dbReference>
<dbReference type="InterPro" id="IPR049943">
    <property type="entry name" value="Ser_HO-MeTrfase-like"/>
</dbReference>